<protein>
    <submittedName>
        <fullName evidence="7">MerR family transcriptional regulator</fullName>
    </submittedName>
</protein>
<gene>
    <name evidence="7" type="ORF">F9U64_06335</name>
</gene>
<keyword evidence="1" id="KW-0678">Repressor</keyword>
<dbReference type="GO" id="GO:0003677">
    <property type="term" value="F:DNA binding"/>
    <property type="evidence" value="ECO:0007669"/>
    <property type="project" value="UniProtKB-KW"/>
</dbReference>
<evidence type="ECO:0000256" key="2">
    <source>
        <dbReference type="ARBA" id="ARBA00023015"/>
    </source>
</evidence>
<evidence type="ECO:0000256" key="3">
    <source>
        <dbReference type="ARBA" id="ARBA00023125"/>
    </source>
</evidence>
<dbReference type="SMART" id="SM00422">
    <property type="entry name" value="HTH_MERR"/>
    <property type="match status" value="1"/>
</dbReference>
<evidence type="ECO:0000256" key="4">
    <source>
        <dbReference type="ARBA" id="ARBA00023163"/>
    </source>
</evidence>
<dbReference type="GO" id="GO:0003700">
    <property type="term" value="F:DNA-binding transcription factor activity"/>
    <property type="evidence" value="ECO:0007669"/>
    <property type="project" value="InterPro"/>
</dbReference>
<dbReference type="InterPro" id="IPR047057">
    <property type="entry name" value="MerR_fam"/>
</dbReference>
<dbReference type="RefSeq" id="WP_153402157.1">
    <property type="nucleotide sequence ID" value="NZ_ML762426.1"/>
</dbReference>
<dbReference type="CDD" id="cd00592">
    <property type="entry name" value="HTH_MerR-like"/>
    <property type="match status" value="1"/>
</dbReference>
<dbReference type="PANTHER" id="PTHR30204:SF69">
    <property type="entry name" value="MERR-FAMILY TRANSCRIPTIONAL REGULATOR"/>
    <property type="match status" value="1"/>
</dbReference>
<dbReference type="InterPro" id="IPR009061">
    <property type="entry name" value="DNA-bd_dom_put_sf"/>
</dbReference>
<dbReference type="SUPFAM" id="SSF46955">
    <property type="entry name" value="Putative DNA-binding domain"/>
    <property type="match status" value="1"/>
</dbReference>
<sequence>MQIKDFAKEYHIQTDTIRYYEKEGLLKPSRKENGYRHYDENCEKQIQFIIALKQIGFTLKEIKQLLIMESKPISMECNVLTVDFLDQKLEELEQKIQFYQQAVKTLQQVKDMINDGKFEENKGQVEHMMLQLFEKSLERNKT</sequence>
<keyword evidence="4" id="KW-0804">Transcription</keyword>
<dbReference type="Proteomes" id="UP000480246">
    <property type="component" value="Unassembled WGS sequence"/>
</dbReference>
<organism evidence="7 8">
    <name type="scientific">Gracilibacillus oryzae</name>
    <dbReference type="NCBI Taxonomy" id="1672701"/>
    <lineage>
        <taxon>Bacteria</taxon>
        <taxon>Bacillati</taxon>
        <taxon>Bacillota</taxon>
        <taxon>Bacilli</taxon>
        <taxon>Bacillales</taxon>
        <taxon>Bacillaceae</taxon>
        <taxon>Gracilibacillus</taxon>
    </lineage>
</organism>
<dbReference type="PRINTS" id="PR00040">
    <property type="entry name" value="HTHMERR"/>
</dbReference>
<dbReference type="Pfam" id="PF13411">
    <property type="entry name" value="MerR_1"/>
    <property type="match status" value="1"/>
</dbReference>
<dbReference type="OrthoDB" id="9806513at2"/>
<dbReference type="PROSITE" id="PS50937">
    <property type="entry name" value="HTH_MERR_2"/>
    <property type="match status" value="1"/>
</dbReference>
<evidence type="ECO:0000256" key="1">
    <source>
        <dbReference type="ARBA" id="ARBA00022491"/>
    </source>
</evidence>
<dbReference type="InterPro" id="IPR000551">
    <property type="entry name" value="MerR-type_HTH_dom"/>
</dbReference>
<keyword evidence="3" id="KW-0238">DNA-binding</keyword>
<evidence type="ECO:0000313" key="8">
    <source>
        <dbReference type="Proteomes" id="UP000480246"/>
    </source>
</evidence>
<name>A0A7C8GU57_9BACI</name>
<evidence type="ECO:0000313" key="7">
    <source>
        <dbReference type="EMBL" id="KAB8138157.1"/>
    </source>
</evidence>
<dbReference type="Gene3D" id="1.10.1660.10">
    <property type="match status" value="1"/>
</dbReference>
<dbReference type="AlphaFoldDB" id="A0A7C8GU57"/>
<keyword evidence="2" id="KW-0805">Transcription regulation</keyword>
<reference evidence="7 8" key="1">
    <citation type="submission" date="2019-10" db="EMBL/GenBank/DDBJ databases">
        <title>Gracilibacillus sp. nov. isolated from rice seeds.</title>
        <authorList>
            <person name="He S."/>
        </authorList>
    </citation>
    <scope>NUCLEOTIDE SEQUENCE [LARGE SCALE GENOMIC DNA]</scope>
    <source>
        <strain evidence="7 8">TD8</strain>
    </source>
</reference>
<keyword evidence="8" id="KW-1185">Reference proteome</keyword>
<proteinExistence type="predicted"/>
<dbReference type="EMBL" id="WEID01000027">
    <property type="protein sequence ID" value="KAB8138157.1"/>
    <property type="molecule type" value="Genomic_DNA"/>
</dbReference>
<evidence type="ECO:0000259" key="6">
    <source>
        <dbReference type="PROSITE" id="PS50937"/>
    </source>
</evidence>
<keyword evidence="5" id="KW-0175">Coiled coil</keyword>
<evidence type="ECO:0000256" key="5">
    <source>
        <dbReference type="SAM" id="Coils"/>
    </source>
</evidence>
<dbReference type="PANTHER" id="PTHR30204">
    <property type="entry name" value="REDOX-CYCLING DRUG-SENSING TRANSCRIPTIONAL ACTIVATOR SOXR"/>
    <property type="match status" value="1"/>
</dbReference>
<accession>A0A7C8GU57</accession>
<comment type="caution">
    <text evidence="7">The sequence shown here is derived from an EMBL/GenBank/DDBJ whole genome shotgun (WGS) entry which is preliminary data.</text>
</comment>
<feature type="domain" description="HTH merR-type" evidence="6">
    <location>
        <begin position="1"/>
        <end position="68"/>
    </location>
</feature>
<feature type="coiled-coil region" evidence="5">
    <location>
        <begin position="82"/>
        <end position="109"/>
    </location>
</feature>